<reference evidence="1 2" key="1">
    <citation type="journal article" date="2013" name="Nat. Commun.">
        <title>The evolution and pathogenic mechanisms of the rice sheath blight pathogen.</title>
        <authorList>
            <person name="Zheng A."/>
            <person name="Lin R."/>
            <person name="Xu L."/>
            <person name="Qin P."/>
            <person name="Tang C."/>
            <person name="Ai P."/>
            <person name="Zhang D."/>
            <person name="Liu Y."/>
            <person name="Sun Z."/>
            <person name="Feng H."/>
            <person name="Wang Y."/>
            <person name="Chen Y."/>
            <person name="Liang X."/>
            <person name="Fu R."/>
            <person name="Li Q."/>
            <person name="Zhang J."/>
            <person name="Yu X."/>
            <person name="Xie Z."/>
            <person name="Ding L."/>
            <person name="Guan P."/>
            <person name="Tang J."/>
            <person name="Liang Y."/>
            <person name="Wang S."/>
            <person name="Deng Q."/>
            <person name="Li S."/>
            <person name="Zhu J."/>
            <person name="Wang L."/>
            <person name="Liu H."/>
            <person name="Li P."/>
        </authorList>
    </citation>
    <scope>NUCLEOTIDE SEQUENCE [LARGE SCALE GENOMIC DNA]</scope>
    <source>
        <strain evidence="2">AG-1 IA</strain>
    </source>
</reference>
<proteinExistence type="predicted"/>
<dbReference type="Proteomes" id="UP000011668">
    <property type="component" value="Unassembled WGS sequence"/>
</dbReference>
<evidence type="ECO:0000313" key="1">
    <source>
        <dbReference type="EMBL" id="ELU38826.1"/>
    </source>
</evidence>
<gene>
    <name evidence="1" type="ORF">AG1IA_07145</name>
</gene>
<dbReference type="EMBL" id="AFRT01002039">
    <property type="protein sequence ID" value="ELU38826.1"/>
    <property type="molecule type" value="Genomic_DNA"/>
</dbReference>
<evidence type="ECO:0000313" key="2">
    <source>
        <dbReference type="Proteomes" id="UP000011668"/>
    </source>
</evidence>
<sequence>MHVLLSTRWQYRRVFSQHRPYVNICPSSCTAQLGESCYLRNLRPDSHKNGYGLSIRNWDSRLVAGTY</sequence>
<dbReference type="HOGENOM" id="CLU_2814188_0_0_1"/>
<protein>
    <submittedName>
        <fullName evidence="1">Uncharacterized protein</fullName>
    </submittedName>
</protein>
<dbReference type="AlphaFoldDB" id="L8WKY5"/>
<organism evidence="1 2">
    <name type="scientific">Thanatephorus cucumeris (strain AG1-IA)</name>
    <name type="common">Rice sheath blight fungus</name>
    <name type="synonym">Rhizoctonia solani</name>
    <dbReference type="NCBI Taxonomy" id="983506"/>
    <lineage>
        <taxon>Eukaryota</taxon>
        <taxon>Fungi</taxon>
        <taxon>Dikarya</taxon>
        <taxon>Basidiomycota</taxon>
        <taxon>Agaricomycotina</taxon>
        <taxon>Agaricomycetes</taxon>
        <taxon>Cantharellales</taxon>
        <taxon>Ceratobasidiaceae</taxon>
        <taxon>Rhizoctonia</taxon>
        <taxon>Rhizoctonia solani AG-1</taxon>
    </lineage>
</organism>
<keyword evidence="2" id="KW-1185">Reference proteome</keyword>
<comment type="caution">
    <text evidence="1">The sequence shown here is derived from an EMBL/GenBank/DDBJ whole genome shotgun (WGS) entry which is preliminary data.</text>
</comment>
<accession>L8WKY5</accession>
<name>L8WKY5_THACA</name>